<feature type="signal peptide" evidence="9">
    <location>
        <begin position="1"/>
        <end position="28"/>
    </location>
</feature>
<evidence type="ECO:0000256" key="7">
    <source>
        <dbReference type="SAM" id="Coils"/>
    </source>
</evidence>
<dbReference type="PROSITE" id="PS00289">
    <property type="entry name" value="PTX_1"/>
    <property type="match status" value="1"/>
</dbReference>
<evidence type="ECO:0000256" key="3">
    <source>
        <dbReference type="ARBA" id="ARBA00022837"/>
    </source>
</evidence>
<dbReference type="CDD" id="cd00152">
    <property type="entry name" value="PTX"/>
    <property type="match status" value="1"/>
</dbReference>
<evidence type="ECO:0000313" key="12">
    <source>
        <dbReference type="Proteomes" id="UP000269221"/>
    </source>
</evidence>
<keyword evidence="12" id="KW-1185">Reference proteome</keyword>
<dbReference type="FunFam" id="2.60.120.200:FF:000012">
    <property type="entry name" value="neuronal pentraxin receptor"/>
    <property type="match status" value="1"/>
</dbReference>
<proteinExistence type="predicted"/>
<name>A0A3M0JK93_HIRRU</name>
<comment type="caution">
    <text evidence="11">The sequence shown here is derived from an EMBL/GenBank/DDBJ whole genome shotgun (WGS) entry which is preliminary data.</text>
</comment>
<evidence type="ECO:0000256" key="2">
    <source>
        <dbReference type="ARBA" id="ARBA00022723"/>
    </source>
</evidence>
<dbReference type="Gene3D" id="2.60.120.200">
    <property type="match status" value="1"/>
</dbReference>
<keyword evidence="2" id="KW-0479">Metal-binding</keyword>
<dbReference type="GO" id="GO:0060385">
    <property type="term" value="P:axonogenesis involved in innervation"/>
    <property type="evidence" value="ECO:0007669"/>
    <property type="project" value="TreeGrafter"/>
</dbReference>
<dbReference type="SUPFAM" id="SSF49899">
    <property type="entry name" value="Concanavalin A-like lectins/glucanases"/>
    <property type="match status" value="1"/>
</dbReference>
<evidence type="ECO:0000256" key="8">
    <source>
        <dbReference type="SAM" id="MobiDB-lite"/>
    </source>
</evidence>
<dbReference type="Pfam" id="PF00354">
    <property type="entry name" value="Pentaxin"/>
    <property type="match status" value="1"/>
</dbReference>
<dbReference type="EMBL" id="QRBI01000187">
    <property type="protein sequence ID" value="RMB95226.1"/>
    <property type="molecule type" value="Genomic_DNA"/>
</dbReference>
<gene>
    <name evidence="11" type="ORF">DUI87_28213</name>
</gene>
<keyword evidence="9" id="KW-0732">Signal</keyword>
<comment type="caution">
    <text evidence="6">Lacks conserved residue(s) required for the propagation of feature annotation.</text>
</comment>
<sequence length="433" mass="47394">MAAGPPGSRRLLPLLLLLLGPALGPALAQGLGQTRFVCTSVPLDGDVCAASALGSGSAEELKGTVLQLRETVLQQKETIMNQKETIRELTAKLGRCESQSVLELPGEGKGRKGFSKNTMGDLSRPAAAETLSQLGQTLQSLKTRLENLEQFSRMNSSSQTNNLKDILQNKIDDLEKQVLSRVNSLEEGKLSPRNESEERGKIESTLTSLHQRISDLEKGQKDNRPPDRFQLTFPLRTNYMYAKVKKSLPEMYAFSICMWIKSSASPGMGTPFSYAVPGQANELVLIEWGNNPMEILINDKVAKLPFAINDGKWHHICVTWTTRDGVWEAYQDGTQTGNGENLAPYHPIKPQGVLVLGQEQDTLGGGFDATQAFVGELAHFNVWDRKLSPGEVYGLATCSSKALAGNVIAWAEANIDIYGGATKWTFEACRQLN</sequence>
<dbReference type="PROSITE" id="PS51828">
    <property type="entry name" value="PTX_2"/>
    <property type="match status" value="1"/>
</dbReference>
<reference evidence="11 12" key="1">
    <citation type="submission" date="2018-07" db="EMBL/GenBank/DDBJ databases">
        <title>A high quality draft genome assembly of the barn swallow (H. rustica rustica).</title>
        <authorList>
            <person name="Formenti G."/>
            <person name="Chiara M."/>
            <person name="Poveda L."/>
            <person name="Francoijs K.-J."/>
            <person name="Bonisoli-Alquati A."/>
            <person name="Canova L."/>
            <person name="Gianfranceschi L."/>
            <person name="Horner D.S."/>
            <person name="Saino N."/>
        </authorList>
    </citation>
    <scope>NUCLEOTIDE SEQUENCE [LARGE SCALE GENOMIC DNA]</scope>
    <source>
        <strain evidence="11">Chelidonia</strain>
        <tissue evidence="11">Blood</tissue>
    </source>
</reference>
<dbReference type="InterPro" id="IPR051360">
    <property type="entry name" value="Neuronal_Pentraxin_Related"/>
</dbReference>
<dbReference type="PANTHER" id="PTHR19277">
    <property type="entry name" value="PENTRAXIN"/>
    <property type="match status" value="1"/>
</dbReference>
<evidence type="ECO:0000256" key="9">
    <source>
        <dbReference type="SAM" id="SignalP"/>
    </source>
</evidence>
<evidence type="ECO:0000313" key="11">
    <source>
        <dbReference type="EMBL" id="RMB95226.1"/>
    </source>
</evidence>
<feature type="chain" id="PRO_5017975437" description="Pentraxin (PTX) domain-containing protein" evidence="9">
    <location>
        <begin position="29"/>
        <end position="433"/>
    </location>
</feature>
<dbReference type="GO" id="GO:0046872">
    <property type="term" value="F:metal ion binding"/>
    <property type="evidence" value="ECO:0007669"/>
    <property type="project" value="UniProtKB-KW"/>
</dbReference>
<dbReference type="OrthoDB" id="8871962at2759"/>
<feature type="coiled-coil region" evidence="7">
    <location>
        <begin position="131"/>
        <end position="177"/>
    </location>
</feature>
<evidence type="ECO:0000256" key="1">
    <source>
        <dbReference type="ARBA" id="ARBA00001913"/>
    </source>
</evidence>
<evidence type="ECO:0000259" key="10">
    <source>
        <dbReference type="PROSITE" id="PS51828"/>
    </source>
</evidence>
<protein>
    <recommendedName>
        <fullName evidence="10">Pentraxin (PTX) domain-containing protein</fullName>
    </recommendedName>
</protein>
<dbReference type="SMART" id="SM00159">
    <property type="entry name" value="PTX"/>
    <property type="match status" value="1"/>
</dbReference>
<organism evidence="11 12">
    <name type="scientific">Hirundo rustica rustica</name>
    <dbReference type="NCBI Taxonomy" id="333673"/>
    <lineage>
        <taxon>Eukaryota</taxon>
        <taxon>Metazoa</taxon>
        <taxon>Chordata</taxon>
        <taxon>Craniata</taxon>
        <taxon>Vertebrata</taxon>
        <taxon>Euteleostomi</taxon>
        <taxon>Archelosauria</taxon>
        <taxon>Archosauria</taxon>
        <taxon>Dinosauria</taxon>
        <taxon>Saurischia</taxon>
        <taxon>Theropoda</taxon>
        <taxon>Coelurosauria</taxon>
        <taxon>Aves</taxon>
        <taxon>Neognathae</taxon>
        <taxon>Neoaves</taxon>
        <taxon>Telluraves</taxon>
        <taxon>Australaves</taxon>
        <taxon>Passeriformes</taxon>
        <taxon>Sylvioidea</taxon>
        <taxon>Hirundinidae</taxon>
        <taxon>Hirundo</taxon>
    </lineage>
</organism>
<comment type="cofactor">
    <cofactor evidence="1">
        <name>Ca(2+)</name>
        <dbReference type="ChEBI" id="CHEBI:29108"/>
    </cofactor>
</comment>
<dbReference type="PRINTS" id="PR00895">
    <property type="entry name" value="PENTAXIN"/>
</dbReference>
<keyword evidence="7" id="KW-0175">Coiled coil</keyword>
<accession>A0A3M0JK93</accession>
<dbReference type="InterPro" id="IPR030476">
    <property type="entry name" value="Pentaxin_CS"/>
</dbReference>
<dbReference type="AlphaFoldDB" id="A0A3M0JK93"/>
<evidence type="ECO:0000256" key="4">
    <source>
        <dbReference type="ARBA" id="ARBA00023157"/>
    </source>
</evidence>
<dbReference type="InterPro" id="IPR001759">
    <property type="entry name" value="PTX_dom"/>
</dbReference>
<evidence type="ECO:0000256" key="6">
    <source>
        <dbReference type="PROSITE-ProRule" id="PRU01172"/>
    </source>
</evidence>
<evidence type="ECO:0000256" key="5">
    <source>
        <dbReference type="ARBA" id="ARBA00023180"/>
    </source>
</evidence>
<feature type="domain" description="Pentraxin (PTX)" evidence="10">
    <location>
        <begin position="227"/>
        <end position="429"/>
    </location>
</feature>
<keyword evidence="4" id="KW-1015">Disulfide bond</keyword>
<keyword evidence="3" id="KW-0106">Calcium</keyword>
<keyword evidence="5" id="KW-0325">Glycoprotein</keyword>
<dbReference type="InterPro" id="IPR013320">
    <property type="entry name" value="ConA-like_dom_sf"/>
</dbReference>
<feature type="region of interest" description="Disordered" evidence="8">
    <location>
        <begin position="183"/>
        <end position="204"/>
    </location>
</feature>
<feature type="compositionally biased region" description="Basic and acidic residues" evidence="8">
    <location>
        <begin position="183"/>
        <end position="202"/>
    </location>
</feature>
<dbReference type="PANTHER" id="PTHR19277:SF24">
    <property type="entry name" value="NEURONAL PENTRAXIN-1"/>
    <property type="match status" value="1"/>
</dbReference>
<feature type="coiled-coil region" evidence="7">
    <location>
        <begin position="72"/>
        <end position="99"/>
    </location>
</feature>
<dbReference type="Proteomes" id="UP000269221">
    <property type="component" value="Unassembled WGS sequence"/>
</dbReference>